<dbReference type="Pfam" id="PF00005">
    <property type="entry name" value="ABC_tran"/>
    <property type="match status" value="1"/>
</dbReference>
<evidence type="ECO:0000313" key="12">
    <source>
        <dbReference type="Proteomes" id="UP000051645"/>
    </source>
</evidence>
<keyword evidence="4" id="KW-0592">Phosphate transport</keyword>
<evidence type="ECO:0000313" key="10">
    <source>
        <dbReference type="EMBL" id="KRN27904.1"/>
    </source>
</evidence>
<dbReference type="InterPro" id="IPR003593">
    <property type="entry name" value="AAA+_ATPase"/>
</dbReference>
<evidence type="ECO:0000256" key="4">
    <source>
        <dbReference type="ARBA" id="ARBA00022592"/>
    </source>
</evidence>
<dbReference type="InterPro" id="IPR027417">
    <property type="entry name" value="P-loop_NTPase"/>
</dbReference>
<keyword evidence="2" id="KW-1003">Cell membrane</keyword>
<comment type="caution">
    <text evidence="11">The sequence shown here is derived from an EMBL/GenBank/DDBJ whole genome shotgun (WGS) entry which is preliminary data.</text>
</comment>
<keyword evidence="3" id="KW-0997">Cell inner membrane</keyword>
<name>A0A0R2FQ94_9LACO</name>
<keyword evidence="8" id="KW-0472">Membrane</keyword>
<evidence type="ECO:0000313" key="11">
    <source>
        <dbReference type="EMBL" id="KRN30625.1"/>
    </source>
</evidence>
<dbReference type="PATRIC" id="fig|81857.3.peg.1760"/>
<keyword evidence="7" id="KW-1278">Translocase</keyword>
<evidence type="ECO:0000256" key="8">
    <source>
        <dbReference type="ARBA" id="ARBA00023136"/>
    </source>
</evidence>
<evidence type="ECO:0000259" key="9">
    <source>
        <dbReference type="PROSITE" id="PS50893"/>
    </source>
</evidence>
<evidence type="ECO:0000313" key="13">
    <source>
        <dbReference type="Proteomes" id="UP000051751"/>
    </source>
</evidence>
<evidence type="ECO:0000256" key="5">
    <source>
        <dbReference type="ARBA" id="ARBA00022741"/>
    </source>
</evidence>
<dbReference type="GO" id="GO:0016887">
    <property type="term" value="F:ATP hydrolysis activity"/>
    <property type="evidence" value="ECO:0007669"/>
    <property type="project" value="InterPro"/>
</dbReference>
<feature type="domain" description="ABC transporter" evidence="9">
    <location>
        <begin position="5"/>
        <end position="221"/>
    </location>
</feature>
<proteinExistence type="predicted"/>
<dbReference type="PROSITE" id="PS50893">
    <property type="entry name" value="ABC_TRANSPORTER_2"/>
    <property type="match status" value="1"/>
</dbReference>
<dbReference type="Proteomes" id="UP000051645">
    <property type="component" value="Unassembled WGS sequence"/>
</dbReference>
<evidence type="ECO:0000256" key="3">
    <source>
        <dbReference type="ARBA" id="ARBA00022519"/>
    </source>
</evidence>
<keyword evidence="5" id="KW-0547">Nucleotide-binding</keyword>
<sequence length="221" mass="24521">MGTILQLDHVSYTADKSQILSDISFSVAEQEYLTISGPSGSGKSTLLRVISSLITQTSGTVNFKGKSSLDYDPTEYRRHVSYCFQQPQLFGNTVKDNLTFPFEIRNQPFDQKKATDSLQYVGLSAGDLDKNINALSGGEKQRVALIRNVLFPPDILLADEVTAGLDDTSKEIVHKLLKHLNQDRKMTLISVTHDDSEIRDAAKLYNIVAGKLEVPTNDQQQ</sequence>
<keyword evidence="1" id="KW-0813">Transport</keyword>
<protein>
    <submittedName>
        <fullName evidence="11">ABC superfamily ATP binding cassette transporter, ABC protein</fullName>
    </submittedName>
</protein>
<evidence type="ECO:0000256" key="6">
    <source>
        <dbReference type="ARBA" id="ARBA00022840"/>
    </source>
</evidence>
<reference evidence="12 13" key="1">
    <citation type="journal article" date="2015" name="Genome Announc.">
        <title>Expanding the biotechnology potential of lactobacilli through comparative genomics of 213 strains and associated genera.</title>
        <authorList>
            <person name="Sun Z."/>
            <person name="Harris H.M."/>
            <person name="McCann A."/>
            <person name="Guo C."/>
            <person name="Argimon S."/>
            <person name="Zhang W."/>
            <person name="Yang X."/>
            <person name="Jeffery I.B."/>
            <person name="Cooney J.C."/>
            <person name="Kagawa T.F."/>
            <person name="Liu W."/>
            <person name="Song Y."/>
            <person name="Salvetti E."/>
            <person name="Wrobel A."/>
            <person name="Rasinkangas P."/>
            <person name="Parkhill J."/>
            <person name="Rea M.C."/>
            <person name="O'Sullivan O."/>
            <person name="Ritari J."/>
            <person name="Douillard F.P."/>
            <person name="Paul Ross R."/>
            <person name="Yang R."/>
            <person name="Briner A.E."/>
            <person name="Felis G.E."/>
            <person name="de Vos W.M."/>
            <person name="Barrangou R."/>
            <person name="Klaenhammer T.R."/>
            <person name="Caufield P.W."/>
            <person name="Cui Y."/>
            <person name="Zhang H."/>
            <person name="O'Toole P.W."/>
        </authorList>
    </citation>
    <scope>NUCLEOTIDE SEQUENCE [LARGE SCALE GENOMIC DNA]</scope>
    <source>
        <strain evidence="10 13">ATCC BAA-66</strain>
        <strain evidence="11 12">DSM 13344</strain>
    </source>
</reference>
<dbReference type="EMBL" id="JQAT01000005">
    <property type="protein sequence ID" value="KRN27904.1"/>
    <property type="molecule type" value="Genomic_DNA"/>
</dbReference>
<dbReference type="GO" id="GO:0005524">
    <property type="term" value="F:ATP binding"/>
    <property type="evidence" value="ECO:0007669"/>
    <property type="project" value="UniProtKB-KW"/>
</dbReference>
<dbReference type="PROSITE" id="PS00211">
    <property type="entry name" value="ABC_TRANSPORTER_1"/>
    <property type="match status" value="1"/>
</dbReference>
<dbReference type="SUPFAM" id="SSF52540">
    <property type="entry name" value="P-loop containing nucleoside triphosphate hydrolases"/>
    <property type="match status" value="1"/>
</dbReference>
<dbReference type="InterPro" id="IPR017871">
    <property type="entry name" value="ABC_transporter-like_CS"/>
</dbReference>
<dbReference type="EMBL" id="JQAZ01000006">
    <property type="protein sequence ID" value="KRN30625.1"/>
    <property type="molecule type" value="Genomic_DNA"/>
</dbReference>
<dbReference type="GO" id="GO:0006817">
    <property type="term" value="P:phosphate ion transport"/>
    <property type="evidence" value="ECO:0007669"/>
    <property type="project" value="UniProtKB-KW"/>
</dbReference>
<evidence type="ECO:0000256" key="7">
    <source>
        <dbReference type="ARBA" id="ARBA00022967"/>
    </source>
</evidence>
<dbReference type="Gene3D" id="3.40.50.300">
    <property type="entry name" value="P-loop containing nucleotide triphosphate hydrolases"/>
    <property type="match status" value="1"/>
</dbReference>
<dbReference type="RefSeq" id="WP_057770595.1">
    <property type="nucleotide sequence ID" value="NZ_JQAT01000005.1"/>
</dbReference>
<keyword evidence="12" id="KW-1185">Reference proteome</keyword>
<dbReference type="InterPro" id="IPR003439">
    <property type="entry name" value="ABC_transporter-like_ATP-bd"/>
</dbReference>
<accession>A0A0R2FQ94</accession>
<dbReference type="PANTHER" id="PTHR43423">
    <property type="entry name" value="ABC TRANSPORTER I FAMILY MEMBER 17"/>
    <property type="match status" value="1"/>
</dbReference>
<organism evidence="11 12">
    <name type="scientific">Lactobacillus selangorensis</name>
    <dbReference type="NCBI Taxonomy" id="81857"/>
    <lineage>
        <taxon>Bacteria</taxon>
        <taxon>Bacillati</taxon>
        <taxon>Bacillota</taxon>
        <taxon>Bacilli</taxon>
        <taxon>Lactobacillales</taxon>
        <taxon>Lactobacillaceae</taxon>
        <taxon>Lactobacillus</taxon>
    </lineage>
</organism>
<keyword evidence="6" id="KW-0067">ATP-binding</keyword>
<dbReference type="SMART" id="SM00382">
    <property type="entry name" value="AAA"/>
    <property type="match status" value="1"/>
</dbReference>
<evidence type="ECO:0000256" key="1">
    <source>
        <dbReference type="ARBA" id="ARBA00022448"/>
    </source>
</evidence>
<dbReference type="PANTHER" id="PTHR43423:SF12">
    <property type="entry name" value="IRON EXPORT ATP-BINDING PROTEIN FETA-RELATED"/>
    <property type="match status" value="1"/>
</dbReference>
<evidence type="ECO:0000256" key="2">
    <source>
        <dbReference type="ARBA" id="ARBA00022475"/>
    </source>
</evidence>
<dbReference type="OrthoDB" id="9785080at2"/>
<dbReference type="STRING" id="81857.IV38_GL001743"/>
<dbReference type="Proteomes" id="UP000051751">
    <property type="component" value="Unassembled WGS sequence"/>
</dbReference>
<gene>
    <name evidence="10" type="ORF">IV38_GL001743</name>
    <name evidence="11" type="ORF">IV40_GL001812</name>
</gene>
<dbReference type="AlphaFoldDB" id="A0A0R2FQ94"/>